<evidence type="ECO:0000256" key="3">
    <source>
        <dbReference type="ARBA" id="ARBA00023027"/>
    </source>
</evidence>
<name>A0A5P6P9M8_9BRAD</name>
<dbReference type="SUPFAM" id="SSF52283">
    <property type="entry name" value="Formate/glycerate dehydrogenase catalytic domain-like"/>
    <property type="match status" value="1"/>
</dbReference>
<evidence type="ECO:0000313" key="8">
    <source>
        <dbReference type="Proteomes" id="UP000325641"/>
    </source>
</evidence>
<evidence type="ECO:0000259" key="5">
    <source>
        <dbReference type="Pfam" id="PF00389"/>
    </source>
</evidence>
<dbReference type="FunFam" id="3.40.50.720:FF:000203">
    <property type="entry name" value="D-3-phosphoglycerate dehydrogenase (SerA)"/>
    <property type="match status" value="1"/>
</dbReference>
<dbReference type="SUPFAM" id="SSF51735">
    <property type="entry name" value="NAD(P)-binding Rossmann-fold domains"/>
    <property type="match status" value="1"/>
</dbReference>
<dbReference type="InterPro" id="IPR050418">
    <property type="entry name" value="D-iso_2-hydroxyacid_DH_PdxB"/>
</dbReference>
<keyword evidence="3" id="KW-0520">NAD</keyword>
<feature type="domain" description="D-isomer specific 2-hydroxyacid dehydrogenase NAD-binding" evidence="6">
    <location>
        <begin position="110"/>
        <end position="279"/>
    </location>
</feature>
<feature type="domain" description="D-isomer specific 2-hydroxyacid dehydrogenase catalytic" evidence="5">
    <location>
        <begin position="27"/>
        <end position="302"/>
    </location>
</feature>
<evidence type="ECO:0000256" key="1">
    <source>
        <dbReference type="ARBA" id="ARBA00005854"/>
    </source>
</evidence>
<gene>
    <name evidence="7" type="ORF">F8237_22640</name>
</gene>
<dbReference type="OrthoDB" id="9793626at2"/>
<dbReference type="Pfam" id="PF00389">
    <property type="entry name" value="2-Hacid_dh"/>
    <property type="match status" value="1"/>
</dbReference>
<dbReference type="Gene3D" id="3.40.50.720">
    <property type="entry name" value="NAD(P)-binding Rossmann-like Domain"/>
    <property type="match status" value="2"/>
</dbReference>
<evidence type="ECO:0000256" key="4">
    <source>
        <dbReference type="RuleBase" id="RU003719"/>
    </source>
</evidence>
<evidence type="ECO:0000259" key="6">
    <source>
        <dbReference type="Pfam" id="PF02826"/>
    </source>
</evidence>
<dbReference type="InterPro" id="IPR006140">
    <property type="entry name" value="D-isomer_DH_NAD-bd"/>
</dbReference>
<dbReference type="PANTHER" id="PTHR43761">
    <property type="entry name" value="D-ISOMER SPECIFIC 2-HYDROXYACID DEHYDROGENASE FAMILY PROTEIN (AFU_ORTHOLOGUE AFUA_1G13630)"/>
    <property type="match status" value="1"/>
</dbReference>
<dbReference type="InterPro" id="IPR029753">
    <property type="entry name" value="D-isomer_DH_CS"/>
</dbReference>
<dbReference type="EMBL" id="CP044543">
    <property type="protein sequence ID" value="QFI74955.1"/>
    <property type="molecule type" value="Genomic_DNA"/>
</dbReference>
<organism evidence="7 8">
    <name type="scientific">Bradyrhizobium betae</name>
    <dbReference type="NCBI Taxonomy" id="244734"/>
    <lineage>
        <taxon>Bacteria</taxon>
        <taxon>Pseudomonadati</taxon>
        <taxon>Pseudomonadota</taxon>
        <taxon>Alphaproteobacteria</taxon>
        <taxon>Hyphomicrobiales</taxon>
        <taxon>Nitrobacteraceae</taxon>
        <taxon>Bradyrhizobium</taxon>
    </lineage>
</organism>
<accession>A0A5P6P9M8</accession>
<dbReference type="GO" id="GO:0016616">
    <property type="term" value="F:oxidoreductase activity, acting on the CH-OH group of donors, NAD or NADP as acceptor"/>
    <property type="evidence" value="ECO:0007669"/>
    <property type="project" value="InterPro"/>
</dbReference>
<dbReference type="AlphaFoldDB" id="A0A5P6P9M8"/>
<dbReference type="KEGG" id="bbet:F8237_22640"/>
<keyword evidence="2 4" id="KW-0560">Oxidoreductase</keyword>
<dbReference type="RefSeq" id="WP_151648040.1">
    <property type="nucleotide sequence ID" value="NZ_CP044543.1"/>
</dbReference>
<dbReference type="InterPro" id="IPR036291">
    <property type="entry name" value="NAD(P)-bd_dom_sf"/>
</dbReference>
<dbReference type="PANTHER" id="PTHR43761:SF1">
    <property type="entry name" value="D-ISOMER SPECIFIC 2-HYDROXYACID DEHYDROGENASE CATALYTIC DOMAIN-CONTAINING PROTEIN-RELATED"/>
    <property type="match status" value="1"/>
</dbReference>
<evidence type="ECO:0000313" key="7">
    <source>
        <dbReference type="EMBL" id="QFI74955.1"/>
    </source>
</evidence>
<dbReference type="Pfam" id="PF02826">
    <property type="entry name" value="2-Hacid_dh_C"/>
    <property type="match status" value="1"/>
</dbReference>
<dbReference type="PROSITE" id="PS00671">
    <property type="entry name" value="D_2_HYDROXYACID_DH_3"/>
    <property type="match status" value="1"/>
</dbReference>
<proteinExistence type="inferred from homology"/>
<reference evidence="8" key="1">
    <citation type="submission" date="2019-10" db="EMBL/GenBank/DDBJ databases">
        <title>Complete Genome Sequence of Bradyrhizobium betae type strain PL7HG1T.</title>
        <authorList>
            <person name="Bromfield E.S.P."/>
            <person name="Cloutier S."/>
        </authorList>
    </citation>
    <scope>NUCLEOTIDE SEQUENCE [LARGE SCALE GENOMIC DNA]</scope>
    <source>
        <strain evidence="8">PL7HG1</strain>
    </source>
</reference>
<comment type="similarity">
    <text evidence="1 4">Belongs to the D-isomer specific 2-hydroxyacid dehydrogenase family.</text>
</comment>
<dbReference type="InterPro" id="IPR006139">
    <property type="entry name" value="D-isomer_2_OHA_DH_cat_dom"/>
</dbReference>
<dbReference type="GO" id="GO:0051287">
    <property type="term" value="F:NAD binding"/>
    <property type="evidence" value="ECO:0007669"/>
    <property type="project" value="InterPro"/>
</dbReference>
<evidence type="ECO:0000256" key="2">
    <source>
        <dbReference type="ARBA" id="ARBA00023002"/>
    </source>
</evidence>
<dbReference type="Proteomes" id="UP000325641">
    <property type="component" value="Chromosome"/>
</dbReference>
<protein>
    <submittedName>
        <fullName evidence="7">3-phosphoglycerate dehydrogenase</fullName>
    </submittedName>
</protein>
<sequence>MRALFVDANETLAAVTDKLLASQKLPVSINRNPAIKPDDLPGLLGDAEIMIVDHTAVPTAIAEKCAKLKHVVFLGTGPRSYMNPDELAERGIAVHIIKGYGDTAVAECAIALMWASARNFGEMDRGMREGNWLRRDAMQLTGKTLGLIGFGGIAMEAARMAAGCGMKVIAWNRTPKTHPGVEFVPLEKLLADSHVVSLHLLLTDETKGFLSRERIAQMRKGSILINTARGAVVDEDAMLDALRSGHIGHAGLDVFTVEPLPAGHPVTKLPNVTLSAHSAFRTPEASDNLIGAALDHCRRIIVTGK</sequence>